<evidence type="ECO:0000256" key="5">
    <source>
        <dbReference type="ARBA" id="ARBA00022777"/>
    </source>
</evidence>
<dbReference type="InterPro" id="IPR017441">
    <property type="entry name" value="Protein_kinase_ATP_BS"/>
</dbReference>
<dbReference type="Gene3D" id="1.10.510.10">
    <property type="entry name" value="Transferase(Phosphotransferase) domain 1"/>
    <property type="match status" value="1"/>
</dbReference>
<organism evidence="11 12">
    <name type="scientific">Grifola frondosa</name>
    <name type="common">Maitake</name>
    <name type="synonym">Polyporus frondosus</name>
    <dbReference type="NCBI Taxonomy" id="5627"/>
    <lineage>
        <taxon>Eukaryota</taxon>
        <taxon>Fungi</taxon>
        <taxon>Dikarya</taxon>
        <taxon>Basidiomycota</taxon>
        <taxon>Agaricomycotina</taxon>
        <taxon>Agaricomycetes</taxon>
        <taxon>Polyporales</taxon>
        <taxon>Grifolaceae</taxon>
        <taxon>Grifola</taxon>
    </lineage>
</organism>
<evidence type="ECO:0000256" key="2">
    <source>
        <dbReference type="ARBA" id="ARBA00022527"/>
    </source>
</evidence>
<keyword evidence="5 11" id="KW-0418">Kinase</keyword>
<name>A0A1C7LSC6_GRIFR</name>
<evidence type="ECO:0000256" key="7">
    <source>
        <dbReference type="ARBA" id="ARBA00047899"/>
    </source>
</evidence>
<reference evidence="11 12" key="1">
    <citation type="submission" date="2016-03" db="EMBL/GenBank/DDBJ databases">
        <title>Whole genome sequencing of Grifola frondosa 9006-11.</title>
        <authorList>
            <person name="Min B."/>
            <person name="Park H."/>
            <person name="Kim J.-G."/>
            <person name="Cho H."/>
            <person name="Oh Y.-L."/>
            <person name="Kong W.-S."/>
            <person name="Choi I.-G."/>
        </authorList>
    </citation>
    <scope>NUCLEOTIDE SEQUENCE [LARGE SCALE GENOMIC DNA]</scope>
    <source>
        <strain evidence="11 12">9006-11</strain>
    </source>
</reference>
<comment type="catalytic activity">
    <reaction evidence="8">
        <text>L-seryl-[protein] + ATP = O-phospho-L-seryl-[protein] + ADP + H(+)</text>
        <dbReference type="Rhea" id="RHEA:17989"/>
        <dbReference type="Rhea" id="RHEA-COMP:9863"/>
        <dbReference type="Rhea" id="RHEA-COMP:11604"/>
        <dbReference type="ChEBI" id="CHEBI:15378"/>
        <dbReference type="ChEBI" id="CHEBI:29999"/>
        <dbReference type="ChEBI" id="CHEBI:30616"/>
        <dbReference type="ChEBI" id="CHEBI:83421"/>
        <dbReference type="ChEBI" id="CHEBI:456216"/>
        <dbReference type="EC" id="2.7.11.1"/>
    </reaction>
</comment>
<dbReference type="EMBL" id="LUGG01000027">
    <property type="protein sequence ID" value="OBZ66819.1"/>
    <property type="molecule type" value="Genomic_DNA"/>
</dbReference>
<dbReference type="EC" id="2.7.11.1" evidence="1"/>
<evidence type="ECO:0000256" key="3">
    <source>
        <dbReference type="ARBA" id="ARBA00022679"/>
    </source>
</evidence>
<comment type="catalytic activity">
    <reaction evidence="7">
        <text>L-threonyl-[protein] + ATP = O-phospho-L-threonyl-[protein] + ADP + H(+)</text>
        <dbReference type="Rhea" id="RHEA:46608"/>
        <dbReference type="Rhea" id="RHEA-COMP:11060"/>
        <dbReference type="Rhea" id="RHEA-COMP:11605"/>
        <dbReference type="ChEBI" id="CHEBI:15378"/>
        <dbReference type="ChEBI" id="CHEBI:30013"/>
        <dbReference type="ChEBI" id="CHEBI:30616"/>
        <dbReference type="ChEBI" id="CHEBI:61977"/>
        <dbReference type="ChEBI" id="CHEBI:456216"/>
        <dbReference type="EC" id="2.7.11.1"/>
    </reaction>
</comment>
<feature type="domain" description="Protein kinase" evidence="10">
    <location>
        <begin position="24"/>
        <end position="359"/>
    </location>
</feature>
<accession>A0A1C7LSC6</accession>
<dbReference type="InterPro" id="IPR011009">
    <property type="entry name" value="Kinase-like_dom_sf"/>
</dbReference>
<keyword evidence="4 9" id="KW-0547">Nucleotide-binding</keyword>
<proteinExistence type="predicted"/>
<keyword evidence="3" id="KW-0808">Transferase</keyword>
<dbReference type="STRING" id="5627.A0A1C7LSC6"/>
<dbReference type="PROSITE" id="PS00108">
    <property type="entry name" value="PROTEIN_KINASE_ST"/>
    <property type="match status" value="1"/>
</dbReference>
<dbReference type="Pfam" id="PF00069">
    <property type="entry name" value="Pkinase"/>
    <property type="match status" value="1"/>
</dbReference>
<dbReference type="GO" id="GO:0005524">
    <property type="term" value="F:ATP binding"/>
    <property type="evidence" value="ECO:0007669"/>
    <property type="project" value="UniProtKB-UniRule"/>
</dbReference>
<dbReference type="InterPro" id="IPR008271">
    <property type="entry name" value="Ser/Thr_kinase_AS"/>
</dbReference>
<feature type="binding site" evidence="9">
    <location>
        <position position="58"/>
    </location>
    <ligand>
        <name>ATP</name>
        <dbReference type="ChEBI" id="CHEBI:30616"/>
    </ligand>
</feature>
<evidence type="ECO:0000256" key="6">
    <source>
        <dbReference type="ARBA" id="ARBA00022840"/>
    </source>
</evidence>
<comment type="caution">
    <text evidence="11">The sequence shown here is derived from an EMBL/GenBank/DDBJ whole genome shotgun (WGS) entry which is preliminary data.</text>
</comment>
<dbReference type="GO" id="GO:0004674">
    <property type="term" value="F:protein serine/threonine kinase activity"/>
    <property type="evidence" value="ECO:0007669"/>
    <property type="project" value="UniProtKB-KW"/>
</dbReference>
<evidence type="ECO:0000313" key="11">
    <source>
        <dbReference type="EMBL" id="OBZ66819.1"/>
    </source>
</evidence>
<evidence type="ECO:0000259" key="10">
    <source>
        <dbReference type="PROSITE" id="PS50011"/>
    </source>
</evidence>
<evidence type="ECO:0000256" key="4">
    <source>
        <dbReference type="ARBA" id="ARBA00022741"/>
    </source>
</evidence>
<evidence type="ECO:0000256" key="1">
    <source>
        <dbReference type="ARBA" id="ARBA00012513"/>
    </source>
</evidence>
<keyword evidence="6 9" id="KW-0067">ATP-binding</keyword>
<dbReference type="PANTHER" id="PTHR24356">
    <property type="entry name" value="SERINE/THREONINE-PROTEIN KINASE"/>
    <property type="match status" value="1"/>
</dbReference>
<dbReference type="AlphaFoldDB" id="A0A1C7LSC6"/>
<gene>
    <name evidence="11" type="primary">RPS6KB1</name>
    <name evidence="11" type="ORF">A0H81_13318</name>
</gene>
<evidence type="ECO:0000256" key="8">
    <source>
        <dbReference type="ARBA" id="ARBA00048679"/>
    </source>
</evidence>
<keyword evidence="12" id="KW-1185">Reference proteome</keyword>
<sequence length="652" mass="72027">MLAKFYHTGDCRAEEPVSPPSKSLTFLGTLGRGGYGKVLLAKLARSCNDSDIAQVAVKVLGKKCMRRDDVQELRSELAILQAIKTYAADDNAGIGFLQKMKSTFQAQGHVFIVMEYHAGPLSHPDIQLYLRLRSETTSATLTASMSLPTAFPEYSPVLISNDEALNALRLLSAEIILGLLFLHSHGIVHQDLKPSNVLVSAAGHAIITDFGSAKTMPCLGYHVSNTTLSDPMPDLFQSSYGPIVLSADECVSFTRQYAAPELLGSTDPDLSARGVLVYDERVDFWSLGAMLRELATGRPPRGTDWDRASDGDVRKTDASELDLCTANLDSKFVEFTGALLVVDQDDRLHGPSAKLHSFFDPVKDLWDEIAGMQYPPFSDPVWAEVDGDTTLDLSPGSAQKESDQDMVQKLFRELENEIPWEDAMTLEYDESETLALTSPESDQELHNAENKVSDKRKYCQGAASVGATERPSAVTKLQVSDLKCSNVDDDSHTLVERHEPPEDSHVFNAQCQAASQKIRHPDDPVMDRRALRVNVDPHDIFSPRLSKFPQVDGRLGLTAKPQRKITPPLRRCAAVRNLRRAYKLAGRSDFHMHPPTRKRPACQPLPLTFEQQITIAMLASMDTRSGPSAGLSFPRHGTRAESFLGRLRELLF</sequence>
<dbReference type="GO" id="GO:0035556">
    <property type="term" value="P:intracellular signal transduction"/>
    <property type="evidence" value="ECO:0007669"/>
    <property type="project" value="TreeGrafter"/>
</dbReference>
<dbReference type="InterPro" id="IPR000719">
    <property type="entry name" value="Prot_kinase_dom"/>
</dbReference>
<dbReference type="SUPFAM" id="SSF56112">
    <property type="entry name" value="Protein kinase-like (PK-like)"/>
    <property type="match status" value="1"/>
</dbReference>
<dbReference type="PROSITE" id="PS00107">
    <property type="entry name" value="PROTEIN_KINASE_ATP"/>
    <property type="match status" value="1"/>
</dbReference>
<evidence type="ECO:0000313" key="12">
    <source>
        <dbReference type="Proteomes" id="UP000092993"/>
    </source>
</evidence>
<dbReference type="InterPro" id="IPR050236">
    <property type="entry name" value="Ser_Thr_kinase_AGC"/>
</dbReference>
<dbReference type="PANTHER" id="PTHR24356:SF365">
    <property type="entry name" value="PROTEIN KINASE C DELTA TYPE"/>
    <property type="match status" value="1"/>
</dbReference>
<dbReference type="Gene3D" id="3.30.200.20">
    <property type="entry name" value="Phosphorylase Kinase, domain 1"/>
    <property type="match status" value="1"/>
</dbReference>
<evidence type="ECO:0000256" key="9">
    <source>
        <dbReference type="PROSITE-ProRule" id="PRU10141"/>
    </source>
</evidence>
<protein>
    <recommendedName>
        <fullName evidence="1">non-specific serine/threonine protein kinase</fullName>
        <ecNumber evidence="1">2.7.11.1</ecNumber>
    </recommendedName>
</protein>
<dbReference type="PROSITE" id="PS50011">
    <property type="entry name" value="PROTEIN_KINASE_DOM"/>
    <property type="match status" value="1"/>
</dbReference>
<dbReference type="Proteomes" id="UP000092993">
    <property type="component" value="Unassembled WGS sequence"/>
</dbReference>
<dbReference type="OrthoDB" id="2758211at2759"/>
<keyword evidence="2" id="KW-0723">Serine/threonine-protein kinase</keyword>
<dbReference type="SMART" id="SM00220">
    <property type="entry name" value="S_TKc"/>
    <property type="match status" value="1"/>
</dbReference>